<proteinExistence type="inferred from homology"/>
<dbReference type="Pfam" id="PF00753">
    <property type="entry name" value="Lactamase_B"/>
    <property type="match status" value="1"/>
</dbReference>
<dbReference type="PANTHER" id="PTHR42978:SF2">
    <property type="entry name" value="102 KBASES UNSTABLE REGION: FROM 1 TO 119443"/>
    <property type="match status" value="1"/>
</dbReference>
<dbReference type="Proteomes" id="UP000319894">
    <property type="component" value="Unassembled WGS sequence"/>
</dbReference>
<evidence type="ECO:0000259" key="6">
    <source>
        <dbReference type="SMART" id="SM00849"/>
    </source>
</evidence>
<dbReference type="GO" id="GO:0046872">
    <property type="term" value="F:metal ion binding"/>
    <property type="evidence" value="ECO:0007669"/>
    <property type="project" value="UniProtKB-KW"/>
</dbReference>
<name>A0A554N7N1_9EURY</name>
<dbReference type="InterPro" id="IPR036866">
    <property type="entry name" value="RibonucZ/Hydroxyglut_hydro"/>
</dbReference>
<sequence length="265" mass="29310">MTTADVVHEFNTATWTLDNSFLVQLTNPGEGYDAVCPFYLVDHPEGTVVVDTGISHEMLDDPAAYGQHGAGFMEAFLPTIDYGPDSHPRAHLDDAGYDPTEVDYVIMTHLHSDHAGHMDSFPNAEFLVQQQELRYANWPVPVQEVFYLEGDFDMLRSAEYDVTALQGPYDVFGDGSVRTMPTPGHTPGQQSVVVELPDAGTVVLGADIAHTQDGYEREHLASFNWDLGRSIESLREIKALARREDATVVVTHDNEDGELFEGGLR</sequence>
<comment type="cofactor">
    <cofactor evidence="1">
        <name>Zn(2+)</name>
        <dbReference type="ChEBI" id="CHEBI:29105"/>
    </cofactor>
</comment>
<dbReference type="EMBL" id="QMDX01000008">
    <property type="protein sequence ID" value="TSD13378.1"/>
    <property type="molecule type" value="Genomic_DNA"/>
</dbReference>
<dbReference type="InParanoid" id="A0A554N7N1"/>
<dbReference type="InterPro" id="IPR001279">
    <property type="entry name" value="Metallo-B-lactamas"/>
</dbReference>
<dbReference type="Gene3D" id="3.60.15.10">
    <property type="entry name" value="Ribonuclease Z/Hydroxyacylglutathione hydrolase-like"/>
    <property type="match status" value="1"/>
</dbReference>
<evidence type="ECO:0000256" key="5">
    <source>
        <dbReference type="ARBA" id="ARBA00022833"/>
    </source>
</evidence>
<dbReference type="AlphaFoldDB" id="A0A554N7N1"/>
<dbReference type="RefSeq" id="WP_144262565.1">
    <property type="nucleotide sequence ID" value="NZ_QMDX01000008.1"/>
</dbReference>
<accession>A0A554N7N1</accession>
<keyword evidence="8" id="KW-1185">Reference proteome</keyword>
<comment type="similarity">
    <text evidence="2">Belongs to the metallo-beta-lactamase superfamily.</text>
</comment>
<evidence type="ECO:0000313" key="8">
    <source>
        <dbReference type="Proteomes" id="UP000319894"/>
    </source>
</evidence>
<evidence type="ECO:0000256" key="2">
    <source>
        <dbReference type="ARBA" id="ARBA00007749"/>
    </source>
</evidence>
<protein>
    <submittedName>
        <fullName evidence="7">N-acyl homoserine lactonase family protein</fullName>
    </submittedName>
</protein>
<evidence type="ECO:0000313" key="7">
    <source>
        <dbReference type="EMBL" id="TSD13378.1"/>
    </source>
</evidence>
<feature type="domain" description="Metallo-beta-lactamase" evidence="6">
    <location>
        <begin position="35"/>
        <end position="252"/>
    </location>
</feature>
<keyword evidence="5" id="KW-0862">Zinc</keyword>
<organism evidence="7 8">
    <name type="scientific">Haloglomus irregulare</name>
    <dbReference type="NCBI Taxonomy" id="2234134"/>
    <lineage>
        <taxon>Archaea</taxon>
        <taxon>Methanobacteriati</taxon>
        <taxon>Methanobacteriota</taxon>
        <taxon>Stenosarchaea group</taxon>
        <taxon>Halobacteria</taxon>
        <taxon>Halobacteriales</taxon>
        <taxon>Natronomonadaceae</taxon>
        <taxon>Haloglomus</taxon>
    </lineage>
</organism>
<gene>
    <name evidence="7" type="ORF">DP107_12870</name>
</gene>
<comment type="caution">
    <text evidence="7">The sequence shown here is derived from an EMBL/GenBank/DDBJ whole genome shotgun (WGS) entry which is preliminary data.</text>
</comment>
<keyword evidence="4" id="KW-0378">Hydrolase</keyword>
<dbReference type="SMART" id="SM00849">
    <property type="entry name" value="Lactamase_B"/>
    <property type="match status" value="1"/>
</dbReference>
<dbReference type="OrthoDB" id="7773at2157"/>
<keyword evidence="3" id="KW-0479">Metal-binding</keyword>
<evidence type="ECO:0000256" key="1">
    <source>
        <dbReference type="ARBA" id="ARBA00001947"/>
    </source>
</evidence>
<evidence type="ECO:0000256" key="3">
    <source>
        <dbReference type="ARBA" id="ARBA00022723"/>
    </source>
</evidence>
<reference evidence="7 8" key="1">
    <citation type="submission" date="2018-06" db="EMBL/GenBank/DDBJ databases">
        <title>Natronomonas sp. F16-60 a new haloarchaeon isolated from a solar saltern of Isla Cristina, Huelva, Spain.</title>
        <authorList>
            <person name="Duran-Viseras A."/>
            <person name="Sanchez-Porro C."/>
            <person name="Ventosa A."/>
        </authorList>
    </citation>
    <scope>NUCLEOTIDE SEQUENCE [LARGE SCALE GENOMIC DNA]</scope>
    <source>
        <strain evidence="7 8">F16-60</strain>
    </source>
</reference>
<dbReference type="GO" id="GO:0016787">
    <property type="term" value="F:hydrolase activity"/>
    <property type="evidence" value="ECO:0007669"/>
    <property type="project" value="UniProtKB-KW"/>
</dbReference>
<evidence type="ECO:0000256" key="4">
    <source>
        <dbReference type="ARBA" id="ARBA00022801"/>
    </source>
</evidence>
<dbReference type="PANTHER" id="PTHR42978">
    <property type="entry name" value="QUORUM-QUENCHING LACTONASE YTNP-RELATED-RELATED"/>
    <property type="match status" value="1"/>
</dbReference>
<dbReference type="InterPro" id="IPR051013">
    <property type="entry name" value="MBL_superfamily_lactonases"/>
</dbReference>
<dbReference type="SUPFAM" id="SSF56281">
    <property type="entry name" value="Metallo-hydrolase/oxidoreductase"/>
    <property type="match status" value="1"/>
</dbReference>
<dbReference type="CDD" id="cd07729">
    <property type="entry name" value="AHL_lactonase_MBL-fold"/>
    <property type="match status" value="1"/>
</dbReference>